<evidence type="ECO:0000313" key="2">
    <source>
        <dbReference type="EMBL" id="JAP27376.1"/>
    </source>
</evidence>
<dbReference type="PANTHER" id="PTHR46890:SF48">
    <property type="entry name" value="RNA-DIRECTED DNA POLYMERASE"/>
    <property type="match status" value="1"/>
</dbReference>
<sequence length="88" mass="9935">MKEFFETGRLYKDVSCTAITLVPKVSTPTHVKDYRLIACCSTIYKVIAKILTNRIKPVISDLVSPSQSAFIEGRSIIDNILFSHELMK</sequence>
<dbReference type="PANTHER" id="PTHR46890">
    <property type="entry name" value="NON-LTR RETROLELEMENT REVERSE TRANSCRIPTASE-LIKE PROTEIN-RELATED"/>
    <property type="match status" value="1"/>
</dbReference>
<dbReference type="Pfam" id="PF00078">
    <property type="entry name" value="RVT_1"/>
    <property type="match status" value="1"/>
</dbReference>
<evidence type="ECO:0000259" key="1">
    <source>
        <dbReference type="Pfam" id="PF00078"/>
    </source>
</evidence>
<dbReference type="InterPro" id="IPR000477">
    <property type="entry name" value="RT_dom"/>
</dbReference>
<accession>A0A0V0I5T1</accession>
<protein>
    <submittedName>
        <fullName evidence="2">Putative ovule protein</fullName>
    </submittedName>
</protein>
<organism evidence="2">
    <name type="scientific">Solanum chacoense</name>
    <name type="common">Chaco potato</name>
    <dbReference type="NCBI Taxonomy" id="4108"/>
    <lineage>
        <taxon>Eukaryota</taxon>
        <taxon>Viridiplantae</taxon>
        <taxon>Streptophyta</taxon>
        <taxon>Embryophyta</taxon>
        <taxon>Tracheophyta</taxon>
        <taxon>Spermatophyta</taxon>
        <taxon>Magnoliopsida</taxon>
        <taxon>eudicotyledons</taxon>
        <taxon>Gunneridae</taxon>
        <taxon>Pentapetalae</taxon>
        <taxon>asterids</taxon>
        <taxon>lamiids</taxon>
        <taxon>Solanales</taxon>
        <taxon>Solanaceae</taxon>
        <taxon>Solanoideae</taxon>
        <taxon>Solaneae</taxon>
        <taxon>Solanum</taxon>
    </lineage>
</organism>
<dbReference type="InterPro" id="IPR052343">
    <property type="entry name" value="Retrotransposon-Effector_Assoc"/>
</dbReference>
<reference evidence="2" key="1">
    <citation type="submission" date="2015-12" db="EMBL/GenBank/DDBJ databases">
        <title>Gene expression during late stages of embryo sac development: a critical building block for successful pollen-pistil interactions.</title>
        <authorList>
            <person name="Liu Y."/>
            <person name="Joly V."/>
            <person name="Sabar M."/>
            <person name="Matton D.P."/>
        </authorList>
    </citation>
    <scope>NUCLEOTIDE SEQUENCE</scope>
</reference>
<dbReference type="EMBL" id="GEDG01011236">
    <property type="protein sequence ID" value="JAP27376.1"/>
    <property type="molecule type" value="Transcribed_RNA"/>
</dbReference>
<name>A0A0V0I5T1_SOLCH</name>
<proteinExistence type="predicted"/>
<feature type="domain" description="Reverse transcriptase" evidence="1">
    <location>
        <begin position="23"/>
        <end position="83"/>
    </location>
</feature>
<dbReference type="AlphaFoldDB" id="A0A0V0I5T1"/>